<feature type="domain" description="Integrase catalytic" evidence="2">
    <location>
        <begin position="501"/>
        <end position="670"/>
    </location>
</feature>
<protein>
    <recommendedName>
        <fullName evidence="2">Integrase catalytic domain-containing protein</fullName>
    </recommendedName>
</protein>
<dbReference type="OrthoDB" id="15228at2157"/>
<evidence type="ECO:0000313" key="3">
    <source>
        <dbReference type="EMBL" id="ADL19567.1"/>
    </source>
</evidence>
<dbReference type="Pfam" id="PF04312">
    <property type="entry name" value="DUF460"/>
    <property type="match status" value="1"/>
</dbReference>
<dbReference type="InterPro" id="IPR007408">
    <property type="entry name" value="DUF460"/>
</dbReference>
<dbReference type="Proteomes" id="UP000000346">
    <property type="component" value="Chromosome"/>
</dbReference>
<keyword evidence="1" id="KW-0175">Coiled coil</keyword>
<proteinExistence type="predicted"/>
<dbReference type="EMBL" id="CP001742">
    <property type="protein sequence ID" value="ADL19567.1"/>
    <property type="molecule type" value="Genomic_DNA"/>
</dbReference>
<evidence type="ECO:0000256" key="1">
    <source>
        <dbReference type="SAM" id="Coils"/>
    </source>
</evidence>
<organism evidence="3 4">
    <name type="scientific">Acidilobus saccharovorans (strain DSM 16705 / JCM 18335 / VKM B-2471 / 345-15)</name>
    <dbReference type="NCBI Taxonomy" id="666510"/>
    <lineage>
        <taxon>Archaea</taxon>
        <taxon>Thermoproteota</taxon>
        <taxon>Thermoprotei</taxon>
        <taxon>Acidilobales</taxon>
        <taxon>Acidilobaceae</taxon>
        <taxon>Acidilobus</taxon>
    </lineage>
</organism>
<name>D9Q2M9_ACIS3</name>
<accession>D9Q2M9</accession>
<dbReference type="STRING" id="666510.ASAC_1162"/>
<feature type="coiled-coil region" evidence="1">
    <location>
        <begin position="449"/>
        <end position="528"/>
    </location>
</feature>
<dbReference type="KEGG" id="asc:ASAC_1162"/>
<dbReference type="InterPro" id="IPR001584">
    <property type="entry name" value="Integrase_cat-core"/>
</dbReference>
<dbReference type="PROSITE" id="PS50994">
    <property type="entry name" value="INTEGRASE"/>
    <property type="match status" value="1"/>
</dbReference>
<keyword evidence="4" id="KW-1185">Reference proteome</keyword>
<sequence>MSSEGAPQELYMGVDIESGSPLSSTNRAKYSVVIIDQSLKLIAKHQSVPLATIIRLAWEYRPRSIASDNVMELSLDGSTESIARLLSLLPPGTKLVQATATEDGLVDVLEAARRAGIDVASSKLSPMRTAFIVAAVVAKGGGQSVGFSREKTYIVVSRGRNTKSGGWSQARYQRRIRASVKIAADKVKEALDNANIDYDVFYKTSEGGLDSAIFIVYAPREKLIGIVRPHRGIDYSIRIETKYEGELVFGGATSKPSRPLIVGVDAGMTTGLAVLDLEGRVLHLGSYKELDRGKIVSIVSSLGKPVIVTTDVADPPELIRKLAAQLGAQLYLPNYNMSVAEKEYLASRATANSELKPKTPHERDSLAAAYRAFIEYHNKLSQVEAYASKLEFDIDIDELKADVVKGATLAEAVEKQIAKLLGNIDEKYESMNVINRQQVQQPCADSSKVELLEAQKMSLEKQLEDLRQRLFYEERELYLAKKQLKAELLKDDEIRALKGRVSELESSLAKLQGEQEHLQEEIQSLRRVLVDVASGRLVVARRVSELRSSQLKRSEEQLGPISANEVVIVDNVTAFDSNAVEYLSKAGVKAILVNDADSPLANAAKNRRIAPLRVNEYAIIQVAGLYFVSSKVISDAMEFIAKLKSQESSDAALLSLLNEYRAMRGKGSTP</sequence>
<evidence type="ECO:0000313" key="4">
    <source>
        <dbReference type="Proteomes" id="UP000000346"/>
    </source>
</evidence>
<evidence type="ECO:0000259" key="2">
    <source>
        <dbReference type="PROSITE" id="PS50994"/>
    </source>
</evidence>
<dbReference type="GO" id="GO:0015074">
    <property type="term" value="P:DNA integration"/>
    <property type="evidence" value="ECO:0007669"/>
    <property type="project" value="InterPro"/>
</dbReference>
<dbReference type="InParanoid" id="D9Q2M9"/>
<dbReference type="AlphaFoldDB" id="D9Q2M9"/>
<dbReference type="RefSeq" id="WP_013267079.1">
    <property type="nucleotide sequence ID" value="NC_014374.1"/>
</dbReference>
<dbReference type="PANTHER" id="PTHR40707:SF1">
    <property type="entry name" value="DUF460 DOMAIN-CONTAINING PROTEIN"/>
    <property type="match status" value="1"/>
</dbReference>
<reference evidence="3 4" key="1">
    <citation type="journal article" date="2010" name="Appl. Environ. Microbiol.">
        <title>The genome sequence of the crenarchaeon Acidilobus saccharovorans supports a new order, Acidilobales, and suggests an important ecological role in terrestrial acidic hot springs.</title>
        <authorList>
            <person name="Mardanov A.V."/>
            <person name="Svetlitchnyi V.A."/>
            <person name="Beletsky A.V."/>
            <person name="Prokofeva M.I."/>
            <person name="Bonch-Osmolovskaya E.A."/>
            <person name="Ravin N.V."/>
            <person name="Skryabin K.G."/>
        </authorList>
    </citation>
    <scope>NUCLEOTIDE SEQUENCE [LARGE SCALE GENOMIC DNA]</scope>
    <source>
        <strain evidence="4">DSM 16705 / JCM 18335 / VKM B-2471 / 345-15</strain>
    </source>
</reference>
<gene>
    <name evidence="3" type="ordered locus">ASAC_1162</name>
</gene>
<dbReference type="HOGENOM" id="CLU_027052_1_0_2"/>
<dbReference type="PANTHER" id="PTHR40707">
    <property type="entry name" value="POSSIBLE NUCLEASE OF RNASE H FOLD, RUVC/YQGF FAMILY"/>
    <property type="match status" value="1"/>
</dbReference>
<dbReference type="GeneID" id="9499413"/>
<dbReference type="eggNOG" id="arCOG04219">
    <property type="taxonomic scope" value="Archaea"/>
</dbReference>